<dbReference type="EMBL" id="CM007383">
    <property type="protein sequence ID" value="ONK76438.1"/>
    <property type="molecule type" value="Genomic_DNA"/>
</dbReference>
<feature type="compositionally biased region" description="Pro residues" evidence="3">
    <location>
        <begin position="370"/>
        <end position="393"/>
    </location>
</feature>
<proteinExistence type="predicted"/>
<feature type="compositionally biased region" description="Pro residues" evidence="3">
    <location>
        <begin position="247"/>
        <end position="263"/>
    </location>
</feature>
<evidence type="ECO:0000259" key="4">
    <source>
        <dbReference type="Pfam" id="PF09429"/>
    </source>
</evidence>
<keyword evidence="6" id="KW-1185">Reference proteome</keyword>
<dbReference type="Proteomes" id="UP000243459">
    <property type="component" value="Chromosome 3"/>
</dbReference>
<feature type="compositionally biased region" description="Pro residues" evidence="3">
    <location>
        <begin position="201"/>
        <end position="239"/>
    </location>
</feature>
<protein>
    <recommendedName>
        <fullName evidence="4">Wbp11/ELF5/Saf1 N-terminal domain-containing protein</fullName>
    </recommendedName>
</protein>
<dbReference type="AlphaFoldDB" id="A0A5P1FDJ9"/>
<feature type="region of interest" description="Disordered" evidence="3">
    <location>
        <begin position="464"/>
        <end position="521"/>
    </location>
</feature>
<dbReference type="PANTHER" id="PTHR13361">
    <property type="entry name" value="WW DOMAIN-BINDING PROTEIN 11"/>
    <property type="match status" value="1"/>
</dbReference>
<reference evidence="6" key="1">
    <citation type="journal article" date="2017" name="Nat. Commun.">
        <title>The asparagus genome sheds light on the origin and evolution of a young Y chromosome.</title>
        <authorList>
            <person name="Harkess A."/>
            <person name="Zhou J."/>
            <person name="Xu C."/>
            <person name="Bowers J.E."/>
            <person name="Van der Hulst R."/>
            <person name="Ayyampalayam S."/>
            <person name="Mercati F."/>
            <person name="Riccardi P."/>
            <person name="McKain M.R."/>
            <person name="Kakrana A."/>
            <person name="Tang H."/>
            <person name="Ray J."/>
            <person name="Groenendijk J."/>
            <person name="Arikit S."/>
            <person name="Mathioni S.M."/>
            <person name="Nakano M."/>
            <person name="Shan H."/>
            <person name="Telgmann-Rauber A."/>
            <person name="Kanno A."/>
            <person name="Yue Z."/>
            <person name="Chen H."/>
            <person name="Li W."/>
            <person name="Chen Y."/>
            <person name="Xu X."/>
            <person name="Zhang Y."/>
            <person name="Luo S."/>
            <person name="Chen H."/>
            <person name="Gao J."/>
            <person name="Mao Z."/>
            <person name="Pires J.C."/>
            <person name="Luo M."/>
            <person name="Kudrna D."/>
            <person name="Wing R.A."/>
            <person name="Meyers B.C."/>
            <person name="Yi K."/>
            <person name="Kong H."/>
            <person name="Lavrijsen P."/>
            <person name="Sunseri F."/>
            <person name="Falavigna A."/>
            <person name="Ye Y."/>
            <person name="Leebens-Mack J.H."/>
            <person name="Chen G."/>
        </authorList>
    </citation>
    <scope>NUCLEOTIDE SEQUENCE [LARGE SCALE GENOMIC DNA]</scope>
    <source>
        <strain evidence="6">cv. DH0086</strain>
    </source>
</reference>
<dbReference type="GO" id="GO:0005681">
    <property type="term" value="C:spliceosomal complex"/>
    <property type="evidence" value="ECO:0007669"/>
    <property type="project" value="TreeGrafter"/>
</dbReference>
<evidence type="ECO:0000313" key="5">
    <source>
        <dbReference type="EMBL" id="ONK76438.1"/>
    </source>
</evidence>
<feature type="domain" description="Wbp11/ELF5/Saf1 N-terminal" evidence="4">
    <location>
        <begin position="7"/>
        <end position="84"/>
    </location>
</feature>
<keyword evidence="2" id="KW-0539">Nucleus</keyword>
<feature type="compositionally biased region" description="Pro residues" evidence="3">
    <location>
        <begin position="178"/>
        <end position="188"/>
    </location>
</feature>
<dbReference type="GO" id="GO:0006396">
    <property type="term" value="P:RNA processing"/>
    <property type="evidence" value="ECO:0007669"/>
    <property type="project" value="InterPro"/>
</dbReference>
<organism evidence="5 6">
    <name type="scientific">Asparagus officinalis</name>
    <name type="common">Garden asparagus</name>
    <dbReference type="NCBI Taxonomy" id="4686"/>
    <lineage>
        <taxon>Eukaryota</taxon>
        <taxon>Viridiplantae</taxon>
        <taxon>Streptophyta</taxon>
        <taxon>Embryophyta</taxon>
        <taxon>Tracheophyta</taxon>
        <taxon>Spermatophyta</taxon>
        <taxon>Magnoliopsida</taxon>
        <taxon>Liliopsida</taxon>
        <taxon>Asparagales</taxon>
        <taxon>Asparagaceae</taxon>
        <taxon>Asparagoideae</taxon>
        <taxon>Asparagus</taxon>
    </lineage>
</organism>
<feature type="compositionally biased region" description="Pro residues" evidence="3">
    <location>
        <begin position="333"/>
        <end position="363"/>
    </location>
</feature>
<feature type="compositionally biased region" description="Low complexity" evidence="3">
    <location>
        <begin position="486"/>
        <end position="499"/>
    </location>
</feature>
<gene>
    <name evidence="5" type="ORF">A4U43_C03F27890</name>
</gene>
<feature type="compositionally biased region" description="Basic and acidic residues" evidence="3">
    <location>
        <begin position="89"/>
        <end position="98"/>
    </location>
</feature>
<dbReference type="Gramene" id="ONK76438">
    <property type="protein sequence ID" value="ONK76438"/>
    <property type="gene ID" value="A4U43_C03F27890"/>
</dbReference>
<comment type="subcellular location">
    <subcellularLocation>
        <location evidence="1">Nucleus</location>
    </subcellularLocation>
</comment>
<feature type="region of interest" description="Disordered" evidence="3">
    <location>
        <begin position="89"/>
        <end position="436"/>
    </location>
</feature>
<evidence type="ECO:0000256" key="2">
    <source>
        <dbReference type="ARBA" id="ARBA00023242"/>
    </source>
</evidence>
<dbReference type="Pfam" id="PF09429">
    <property type="entry name" value="Wbp11"/>
    <property type="match status" value="1"/>
</dbReference>
<name>A0A5P1FDJ9_ASPOF</name>
<evidence type="ECO:0000256" key="3">
    <source>
        <dbReference type="SAM" id="MobiDB-lite"/>
    </source>
</evidence>
<feature type="compositionally biased region" description="Basic and acidic residues" evidence="3">
    <location>
        <begin position="111"/>
        <end position="128"/>
    </location>
</feature>
<sequence>MKTTKGGKVMNPTDAYRKELRKKELKRNKKERKKVREVGILKKDPETIKEQIEKLEMMKADGALDKARKHKKRQLEDTLNLVMKKRKEYEEKMRDKGEAPVMFSHLGPPKRRPEEEDRVKHPKPEDSVYYHPTLNPTGAPPPGKPPMYKSSIGPRIPLSSDPGASSSTSELEDGSLAMPPPPPPPPLPGSGESISVDDPSVAPPPIPLPPPAPPKPVVNPSAPLPPPPRPPPPPGPPTGPVSGHMSLPPPPPPPQRPTQPAPPGTSVKETEENRNAAVDSMHSKESQKANGPFPPPPPPGLASKPTDDHSEAIPPVANFNTSSGMKDNSKAMPLPPPPPPPRQPPLPPPQRLPLAPPPPPDMLPPGMVRYPPPPPPPHGIPNQLPPPPPPGMIPPSMARPHFAGPPGPPGGLMPMASGLPFGPEDDPLAYRPAAPQKPSYVKSAASTVVKRPLAQHTPELTAMVPASVRVRRESAVQKTKPKPQLSASASPAPRPSAGPVVVGKPEAAVAAPSATKGQSIDDSYMAFLEDMKALGALDS</sequence>
<dbReference type="OMA" id="FGMRMPP"/>
<dbReference type="OrthoDB" id="205569at2759"/>
<accession>A0A5P1FDJ9</accession>
<evidence type="ECO:0000256" key="1">
    <source>
        <dbReference type="ARBA" id="ARBA00004123"/>
    </source>
</evidence>
<dbReference type="PANTHER" id="PTHR13361:SF1">
    <property type="entry name" value="WW DOMAIN-BINDING PROTEIN 11"/>
    <property type="match status" value="1"/>
</dbReference>
<evidence type="ECO:0000313" key="6">
    <source>
        <dbReference type="Proteomes" id="UP000243459"/>
    </source>
</evidence>
<dbReference type="InterPro" id="IPR019007">
    <property type="entry name" value="Wbp11/ELF5/Saf1_N"/>
</dbReference>